<dbReference type="CDD" id="cd02809">
    <property type="entry name" value="alpha_hydroxyacid_oxid_FMN"/>
    <property type="match status" value="1"/>
</dbReference>
<dbReference type="STRING" id="195883.A0A482XS20"/>
<dbReference type="AlphaFoldDB" id="A0A482XS20"/>
<feature type="binding site" evidence="8">
    <location>
        <position position="259"/>
    </location>
    <ligand>
        <name>glyoxylate</name>
        <dbReference type="ChEBI" id="CHEBI:36655"/>
    </ligand>
</feature>
<dbReference type="EMBL" id="QKKF02000945">
    <property type="protein sequence ID" value="RZF48782.1"/>
    <property type="molecule type" value="Genomic_DNA"/>
</dbReference>
<feature type="binding site" evidence="8">
    <location>
        <position position="254"/>
    </location>
    <ligand>
        <name>FMN</name>
        <dbReference type="ChEBI" id="CHEBI:58210"/>
    </ligand>
</feature>
<dbReference type="InterPro" id="IPR013785">
    <property type="entry name" value="Aldolase_TIM"/>
</dbReference>
<dbReference type="FunFam" id="3.20.20.70:FF:000056">
    <property type="entry name" value="hydroxyacid oxidase 2"/>
    <property type="match status" value="1"/>
</dbReference>
<comment type="catalytic activity">
    <reaction evidence="5">
        <text>a (2S)-2-hydroxycarboxylate + O2 = a 2-oxocarboxylate + H2O2</text>
        <dbReference type="Rhea" id="RHEA:16789"/>
        <dbReference type="ChEBI" id="CHEBI:15379"/>
        <dbReference type="ChEBI" id="CHEBI:16240"/>
        <dbReference type="ChEBI" id="CHEBI:35179"/>
        <dbReference type="ChEBI" id="CHEBI:58123"/>
        <dbReference type="EC" id="1.1.3.15"/>
    </reaction>
    <physiologicalReaction direction="left-to-right" evidence="5">
        <dbReference type="Rhea" id="RHEA:16790"/>
    </physiologicalReaction>
</comment>
<feature type="binding site" evidence="8">
    <location>
        <position position="256"/>
    </location>
    <ligand>
        <name>glyoxylate</name>
        <dbReference type="ChEBI" id="CHEBI:36655"/>
    </ligand>
</feature>
<evidence type="ECO:0000256" key="7">
    <source>
        <dbReference type="PIRSR" id="PIRSR000138-1"/>
    </source>
</evidence>
<feature type="binding site" evidence="8">
    <location>
        <begin position="77"/>
        <end position="79"/>
    </location>
    <ligand>
        <name>FMN</name>
        <dbReference type="ChEBI" id="CHEBI:58210"/>
    </ligand>
</feature>
<comment type="caution">
    <text evidence="10">The sequence shown here is derived from an EMBL/GenBank/DDBJ whole genome shotgun (WGS) entry which is preliminary data.</text>
</comment>
<keyword evidence="11" id="KW-1185">Reference proteome</keyword>
<feature type="binding site" evidence="8">
    <location>
        <position position="128"/>
    </location>
    <ligand>
        <name>FMN</name>
        <dbReference type="ChEBI" id="CHEBI:58210"/>
    </ligand>
</feature>
<dbReference type="InParanoid" id="A0A482XS20"/>
<dbReference type="OrthoDB" id="25826at2759"/>
<comment type="cofactor">
    <cofactor evidence="1">
        <name>FMN</name>
        <dbReference type="ChEBI" id="CHEBI:58210"/>
    </cofactor>
</comment>
<feature type="binding site" evidence="8">
    <location>
        <begin position="310"/>
        <end position="311"/>
    </location>
    <ligand>
        <name>FMN</name>
        <dbReference type="ChEBI" id="CHEBI:58210"/>
    </ligand>
</feature>
<dbReference type="GO" id="GO:0010181">
    <property type="term" value="F:FMN binding"/>
    <property type="evidence" value="ECO:0007669"/>
    <property type="project" value="InterPro"/>
</dbReference>
<dbReference type="FunCoup" id="A0A482XS20">
    <property type="interactions" value="269"/>
</dbReference>
<dbReference type="Proteomes" id="UP000291343">
    <property type="component" value="Unassembled WGS sequence"/>
</dbReference>
<dbReference type="InterPro" id="IPR037396">
    <property type="entry name" value="FMN_HAD"/>
</dbReference>
<dbReference type="SMR" id="A0A482XS20"/>
<dbReference type="GO" id="GO:0003973">
    <property type="term" value="F:(S)-2-hydroxy-acid oxidase activity"/>
    <property type="evidence" value="ECO:0007669"/>
    <property type="project" value="UniProtKB-EC"/>
</dbReference>
<feature type="binding site" evidence="8">
    <location>
        <position position="156"/>
    </location>
    <ligand>
        <name>FMN</name>
        <dbReference type="ChEBI" id="CHEBI:58210"/>
    </ligand>
</feature>
<evidence type="ECO:0000313" key="11">
    <source>
        <dbReference type="Proteomes" id="UP000291343"/>
    </source>
</evidence>
<dbReference type="InterPro" id="IPR000262">
    <property type="entry name" value="FMN-dep_DH"/>
</dbReference>
<evidence type="ECO:0000313" key="10">
    <source>
        <dbReference type="EMBL" id="RZF48782.1"/>
    </source>
</evidence>
<feature type="binding site" evidence="8">
    <location>
        <position position="232"/>
    </location>
    <ligand>
        <name>FMN</name>
        <dbReference type="ChEBI" id="CHEBI:58210"/>
    </ligand>
</feature>
<dbReference type="GO" id="GO:0001561">
    <property type="term" value="P:fatty acid alpha-oxidation"/>
    <property type="evidence" value="ECO:0007669"/>
    <property type="project" value="TreeGrafter"/>
</dbReference>
<feature type="binding site" evidence="8">
    <location>
        <position position="165"/>
    </location>
    <ligand>
        <name>glyoxylate</name>
        <dbReference type="ChEBI" id="CHEBI:36655"/>
    </ligand>
</feature>
<dbReference type="InterPro" id="IPR008259">
    <property type="entry name" value="FMN_hydac_DH_AS"/>
</dbReference>
<dbReference type="GO" id="GO:0005782">
    <property type="term" value="C:peroxisomal matrix"/>
    <property type="evidence" value="ECO:0007669"/>
    <property type="project" value="TreeGrafter"/>
</dbReference>
<dbReference type="PROSITE" id="PS00557">
    <property type="entry name" value="FMN_HYDROXY_ACID_DH_1"/>
    <property type="match status" value="1"/>
</dbReference>
<feature type="binding site" evidence="8">
    <location>
        <position position="24"/>
    </location>
    <ligand>
        <name>glyoxylate</name>
        <dbReference type="ChEBI" id="CHEBI:36655"/>
    </ligand>
</feature>
<feature type="binding site" evidence="8">
    <location>
        <position position="106"/>
    </location>
    <ligand>
        <name>FMN</name>
        <dbReference type="ChEBI" id="CHEBI:58210"/>
    </ligand>
</feature>
<evidence type="ECO:0000256" key="6">
    <source>
        <dbReference type="ARBA" id="ARBA00029327"/>
    </source>
</evidence>
<protein>
    <recommendedName>
        <fullName evidence="2">(S)-2-hydroxy-acid oxidase</fullName>
        <ecNumber evidence="2">1.1.3.15</ecNumber>
    </recommendedName>
</protein>
<keyword evidence="8" id="KW-0288">FMN</keyword>
<feature type="binding site" evidence="8">
    <location>
        <position position="130"/>
    </location>
    <ligand>
        <name>FMN</name>
        <dbReference type="ChEBI" id="CHEBI:58210"/>
    </ligand>
</feature>
<evidence type="ECO:0000256" key="3">
    <source>
        <dbReference type="ARBA" id="ARBA00023002"/>
    </source>
</evidence>
<dbReference type="EC" id="1.1.3.15" evidence="2"/>
<keyword evidence="3" id="KW-0560">Oxidoreductase</keyword>
<dbReference type="SUPFAM" id="SSF51395">
    <property type="entry name" value="FMN-linked oxidoreductases"/>
    <property type="match status" value="1"/>
</dbReference>
<evidence type="ECO:0000256" key="4">
    <source>
        <dbReference type="ARBA" id="ARBA00024042"/>
    </source>
</evidence>
<feature type="active site" description="Proton acceptor" evidence="7">
    <location>
        <position position="256"/>
    </location>
</feature>
<gene>
    <name evidence="10" type="ORF">LSTR_LSTR008131</name>
</gene>
<dbReference type="InterPro" id="IPR012133">
    <property type="entry name" value="Alpha-hydoxy_acid_DH_FMN"/>
</dbReference>
<evidence type="ECO:0000259" key="9">
    <source>
        <dbReference type="PROSITE" id="PS51349"/>
    </source>
</evidence>
<reference evidence="10 11" key="1">
    <citation type="journal article" date="2017" name="Gigascience">
        <title>Genome sequence of the small brown planthopper, Laodelphax striatellus.</title>
        <authorList>
            <person name="Zhu J."/>
            <person name="Jiang F."/>
            <person name="Wang X."/>
            <person name="Yang P."/>
            <person name="Bao Y."/>
            <person name="Zhao W."/>
            <person name="Wang W."/>
            <person name="Lu H."/>
            <person name="Wang Q."/>
            <person name="Cui N."/>
            <person name="Li J."/>
            <person name="Chen X."/>
            <person name="Luo L."/>
            <person name="Yu J."/>
            <person name="Kang L."/>
            <person name="Cui F."/>
        </authorList>
    </citation>
    <scope>NUCLEOTIDE SEQUENCE [LARGE SCALE GENOMIC DNA]</scope>
    <source>
        <strain evidence="10">Lst14</strain>
    </source>
</reference>
<feature type="binding site" evidence="8">
    <location>
        <begin position="287"/>
        <end position="291"/>
    </location>
    <ligand>
        <name>FMN</name>
        <dbReference type="ChEBI" id="CHEBI:58210"/>
    </ligand>
</feature>
<evidence type="ECO:0000256" key="5">
    <source>
        <dbReference type="ARBA" id="ARBA00029325"/>
    </source>
</evidence>
<evidence type="ECO:0000256" key="1">
    <source>
        <dbReference type="ARBA" id="ARBA00001917"/>
    </source>
</evidence>
<dbReference type="PANTHER" id="PTHR10578:SF149">
    <property type="entry name" value="2-HYDROXYACID OXIDASE 2"/>
    <property type="match status" value="1"/>
</dbReference>
<evidence type="ECO:0000256" key="2">
    <source>
        <dbReference type="ARBA" id="ARBA00013087"/>
    </source>
</evidence>
<dbReference type="PROSITE" id="PS51349">
    <property type="entry name" value="FMN_HYDROXY_ACID_DH_2"/>
    <property type="match status" value="1"/>
</dbReference>
<dbReference type="PANTHER" id="PTHR10578">
    <property type="entry name" value="S -2-HYDROXY-ACID OXIDASE-RELATED"/>
    <property type="match status" value="1"/>
</dbReference>
<name>A0A482XS20_LAOST</name>
<accession>A0A482XS20</accession>
<dbReference type="Pfam" id="PF01070">
    <property type="entry name" value="FMN_dh"/>
    <property type="match status" value="1"/>
</dbReference>
<comment type="similarity">
    <text evidence="4">Belongs to the FMN-dependent alpha-hydroxy acid dehydrogenase family.</text>
</comment>
<keyword evidence="8" id="KW-0285">Flavoprotein</keyword>
<comment type="catalytic activity">
    <reaction evidence="6">
        <text>2-hydroxyoctanoate + O2 = 2-oxooctanoate + H2O2</text>
        <dbReference type="Rhea" id="RHEA:67940"/>
        <dbReference type="ChEBI" id="CHEBI:15379"/>
        <dbReference type="ChEBI" id="CHEBI:16240"/>
        <dbReference type="ChEBI" id="CHEBI:133514"/>
        <dbReference type="ChEBI" id="CHEBI:176689"/>
    </reaction>
    <physiologicalReaction direction="left-to-right" evidence="6">
        <dbReference type="Rhea" id="RHEA:67941"/>
    </physiologicalReaction>
</comment>
<organism evidence="10 11">
    <name type="scientific">Laodelphax striatellus</name>
    <name type="common">Small brown planthopper</name>
    <name type="synonym">Delphax striatella</name>
    <dbReference type="NCBI Taxonomy" id="195883"/>
    <lineage>
        <taxon>Eukaryota</taxon>
        <taxon>Metazoa</taxon>
        <taxon>Ecdysozoa</taxon>
        <taxon>Arthropoda</taxon>
        <taxon>Hexapoda</taxon>
        <taxon>Insecta</taxon>
        <taxon>Pterygota</taxon>
        <taxon>Neoptera</taxon>
        <taxon>Paraneoptera</taxon>
        <taxon>Hemiptera</taxon>
        <taxon>Auchenorrhyncha</taxon>
        <taxon>Fulgoroidea</taxon>
        <taxon>Delphacidae</taxon>
        <taxon>Criomorphinae</taxon>
        <taxon>Laodelphax</taxon>
    </lineage>
</organism>
<proteinExistence type="inferred from homology"/>
<evidence type="ECO:0000256" key="8">
    <source>
        <dbReference type="PIRSR" id="PIRSR000138-2"/>
    </source>
</evidence>
<sequence>MDLCCIDDFEEHAKKVLPKNALDYYRSGACSQLTLRLNIEAFQRLRILPRVMRDVSRRSTGTTVLGHPVSFPVGVSPTAMQRMAHAQGELANARAAGAAGTIYVLSTLATSSLEEVATAAPDTIRWFQLYIYKDRKLTAELVKRAEKTGWKALVLTVDAPVFGVRYADARNKFKLPSHLRLANFEGLLADKITTAKEMSGLNEYVNDLFDDTINWKDVSWLKSITKLPLVLKGVLTPEDAVIAADLGIEAIVVSNHGARQLDTCPASIEALPAIAKAVAGRMEIYLDGGIRQGTDILKALALGASMVFVGRPALWGLAHSGEQGVRRVLDILRNEFDTALALTGCASVGDIKHEMVVHESLFHKL</sequence>
<feature type="domain" description="FMN hydroxy acid dehydrogenase" evidence="9">
    <location>
        <begin position="1"/>
        <end position="361"/>
    </location>
</feature>
<dbReference type="Gene3D" id="3.20.20.70">
    <property type="entry name" value="Aldolase class I"/>
    <property type="match status" value="1"/>
</dbReference>
<dbReference type="PIRSF" id="PIRSF000138">
    <property type="entry name" value="Al-hdrx_acd_dh"/>
    <property type="match status" value="1"/>
</dbReference>